<proteinExistence type="predicted"/>
<sequence>MVFMVNGDGIMSEYNDAYYPSWPRFVSKDEAVRYAEKNHKRFVYEVTAPLSTFYFAWNDPSYDLDVVYQGW</sequence>
<organism evidence="1 2">
    <name type="scientific">Paraburkholderia phytofirmans (strain DSM 17436 / LMG 22146 / PsJN)</name>
    <name type="common">Burkholderia phytofirmans</name>
    <dbReference type="NCBI Taxonomy" id="398527"/>
    <lineage>
        <taxon>Bacteria</taxon>
        <taxon>Pseudomonadati</taxon>
        <taxon>Pseudomonadota</taxon>
        <taxon>Betaproteobacteria</taxon>
        <taxon>Burkholderiales</taxon>
        <taxon>Burkholderiaceae</taxon>
        <taxon>Paraburkholderia</taxon>
    </lineage>
</organism>
<accession>B2TH46</accession>
<dbReference type="EMBL" id="CP001054">
    <property type="protein sequence ID" value="ACD21595.1"/>
    <property type="molecule type" value="Genomic_DNA"/>
</dbReference>
<geneLocation type="plasmid" evidence="1 2">
    <name>pBPHYT01</name>
</geneLocation>
<name>B2TH46_PARPJ</name>
<dbReference type="HOGENOM" id="CLU_2732278_0_0_4"/>
<keyword evidence="1" id="KW-0614">Plasmid</keyword>
<evidence type="ECO:0000313" key="1">
    <source>
        <dbReference type="EMBL" id="ACD21595.1"/>
    </source>
</evidence>
<protein>
    <submittedName>
        <fullName evidence="1">Uncharacterized protein</fullName>
    </submittedName>
</protein>
<evidence type="ECO:0000313" key="2">
    <source>
        <dbReference type="Proteomes" id="UP000001739"/>
    </source>
</evidence>
<dbReference type="AlphaFoldDB" id="B2TH46"/>
<dbReference type="KEGG" id="bpy:Bphyt_7310"/>
<dbReference type="Proteomes" id="UP000001739">
    <property type="component" value="Plasmid pBPHYT01"/>
</dbReference>
<gene>
    <name evidence="1" type="ordered locus">Bphyt_7310</name>
</gene>
<reference evidence="1 2" key="1">
    <citation type="journal article" date="2011" name="J. Bacteriol.">
        <title>Complete genome sequence of the plant growth-promoting endophyte Burkholderia phytofirmans strain PsJN.</title>
        <authorList>
            <person name="Weilharter A."/>
            <person name="Mitter B."/>
            <person name="Shin M.V."/>
            <person name="Chain P.S."/>
            <person name="Nowak J."/>
            <person name="Sessitsch A."/>
        </authorList>
    </citation>
    <scope>NUCLEOTIDE SEQUENCE [LARGE SCALE GENOMIC DNA]</scope>
    <source>
        <strain evidence="2">DSM 17436 / LMG 22146 / PsJN</strain>
        <plasmid evidence="1 2">pBPHYT01</plasmid>
    </source>
</reference>